<name>A0ABS3M1K3_9PROT</name>
<dbReference type="RefSeq" id="WP_207884161.1">
    <property type="nucleotide sequence ID" value="NZ_JAFVMF010000046.1"/>
</dbReference>
<keyword evidence="2" id="KW-1185">Reference proteome</keyword>
<protein>
    <submittedName>
        <fullName evidence="1">Uncharacterized protein</fullName>
    </submittedName>
</protein>
<evidence type="ECO:0000313" key="1">
    <source>
        <dbReference type="EMBL" id="MBO1362068.1"/>
    </source>
</evidence>
<sequence length="96" mass="11024">MAYPDNMQFGRSAPVGSPYYRQNSFLPKSVLTDQRIVAGINAKLVDAYKFAREEMKKLDDQQAPLTAKVILDDMETNLEDMQNDPQIIEDRWLEDA</sequence>
<organism evidence="1 2">
    <name type="scientific">Acetobacter sacchari</name>
    <dbReference type="NCBI Taxonomy" id="2661687"/>
    <lineage>
        <taxon>Bacteria</taxon>
        <taxon>Pseudomonadati</taxon>
        <taxon>Pseudomonadota</taxon>
        <taxon>Alphaproteobacteria</taxon>
        <taxon>Acetobacterales</taxon>
        <taxon>Acetobacteraceae</taxon>
        <taxon>Acetobacter</taxon>
    </lineage>
</organism>
<dbReference type="Proteomes" id="UP000664771">
    <property type="component" value="Unassembled WGS sequence"/>
</dbReference>
<evidence type="ECO:0000313" key="2">
    <source>
        <dbReference type="Proteomes" id="UP000664771"/>
    </source>
</evidence>
<gene>
    <name evidence="1" type="ORF">J2D73_20000</name>
</gene>
<accession>A0ABS3M1K3</accession>
<proteinExistence type="predicted"/>
<comment type="caution">
    <text evidence="1">The sequence shown here is derived from an EMBL/GenBank/DDBJ whole genome shotgun (WGS) entry which is preliminary data.</text>
</comment>
<dbReference type="EMBL" id="JAFVMF010000046">
    <property type="protein sequence ID" value="MBO1362068.1"/>
    <property type="molecule type" value="Genomic_DNA"/>
</dbReference>
<reference evidence="1 2" key="1">
    <citation type="submission" date="2021-03" db="EMBL/GenBank/DDBJ databases">
        <title>The complete genome sequence of Acetobacter sacchari TBRC 11175.</title>
        <authorList>
            <person name="Charoenyingcharoen P."/>
            <person name="Yukphan P."/>
        </authorList>
    </citation>
    <scope>NUCLEOTIDE SEQUENCE [LARGE SCALE GENOMIC DNA]</scope>
    <source>
        <strain evidence="1 2">TBRC 11175</strain>
    </source>
</reference>